<dbReference type="Gene3D" id="3.40.33.10">
    <property type="entry name" value="CAP"/>
    <property type="match status" value="1"/>
</dbReference>
<dbReference type="Pfam" id="PF07833">
    <property type="entry name" value="Cu_amine_oxidN1"/>
    <property type="match status" value="1"/>
</dbReference>
<dbReference type="EMBL" id="WBXO01000002">
    <property type="protein sequence ID" value="KAB2953663.1"/>
    <property type="molecule type" value="Genomic_DNA"/>
</dbReference>
<evidence type="ECO:0000259" key="1">
    <source>
        <dbReference type="Pfam" id="PF00188"/>
    </source>
</evidence>
<evidence type="ECO:0000259" key="2">
    <source>
        <dbReference type="Pfam" id="PF07833"/>
    </source>
</evidence>
<feature type="domain" description="Copper amine oxidase-like N-terminal" evidence="2">
    <location>
        <begin position="53"/>
        <end position="158"/>
    </location>
</feature>
<dbReference type="RefSeq" id="WP_151618548.1">
    <property type="nucleotide sequence ID" value="NZ_WBXO01000002.1"/>
</dbReference>
<name>A0A6I0F2L8_9FIRM</name>
<gene>
    <name evidence="4" type="ORF">F9B85_03315</name>
</gene>
<dbReference type="InterPro" id="IPR035940">
    <property type="entry name" value="CAP_sf"/>
</dbReference>
<dbReference type="PANTHER" id="PTHR31157:SF1">
    <property type="entry name" value="SCP DOMAIN-CONTAINING PROTEIN"/>
    <property type="match status" value="1"/>
</dbReference>
<dbReference type="AlphaFoldDB" id="A0A6I0F2L8"/>
<dbReference type="Gene3D" id="3.30.457.10">
    <property type="entry name" value="Copper amine oxidase-like, N-terminal domain"/>
    <property type="match status" value="1"/>
</dbReference>
<comment type="caution">
    <text evidence="4">The sequence shown here is derived from an EMBL/GenBank/DDBJ whole genome shotgun (WGS) entry which is preliminary data.</text>
</comment>
<dbReference type="InterPro" id="IPR036582">
    <property type="entry name" value="Mao_N_sf"/>
</dbReference>
<dbReference type="PANTHER" id="PTHR31157">
    <property type="entry name" value="SCP DOMAIN-CONTAINING PROTEIN"/>
    <property type="match status" value="1"/>
</dbReference>
<evidence type="ECO:0000313" key="5">
    <source>
        <dbReference type="Proteomes" id="UP000468766"/>
    </source>
</evidence>
<accession>A0A6I0F2L8</accession>
<organism evidence="4 5">
    <name type="scientific">Heliorestis acidaminivorans</name>
    <dbReference type="NCBI Taxonomy" id="553427"/>
    <lineage>
        <taxon>Bacteria</taxon>
        <taxon>Bacillati</taxon>
        <taxon>Bacillota</taxon>
        <taxon>Clostridia</taxon>
        <taxon>Eubacteriales</taxon>
        <taxon>Heliobacteriaceae</taxon>
        <taxon>Heliorestis</taxon>
    </lineage>
</organism>
<dbReference type="Proteomes" id="UP000468766">
    <property type="component" value="Unassembled WGS sequence"/>
</dbReference>
<protein>
    <recommendedName>
        <fullName evidence="6">Copper amine oxidase</fullName>
    </recommendedName>
</protein>
<dbReference type="InterPro" id="IPR014044">
    <property type="entry name" value="CAP_dom"/>
</dbReference>
<evidence type="ECO:0000259" key="3">
    <source>
        <dbReference type="Pfam" id="PF14504"/>
    </source>
</evidence>
<dbReference type="OrthoDB" id="9783944at2"/>
<dbReference type="SUPFAM" id="SSF55383">
    <property type="entry name" value="Copper amine oxidase, domain N"/>
    <property type="match status" value="1"/>
</dbReference>
<dbReference type="Pfam" id="PF14504">
    <property type="entry name" value="CAP_assoc_N"/>
    <property type="match status" value="1"/>
</dbReference>
<evidence type="ECO:0000313" key="4">
    <source>
        <dbReference type="EMBL" id="KAB2953663.1"/>
    </source>
</evidence>
<feature type="domain" description="SCP" evidence="1">
    <location>
        <begin position="367"/>
        <end position="499"/>
    </location>
</feature>
<dbReference type="SUPFAM" id="SSF55797">
    <property type="entry name" value="PR-1-like"/>
    <property type="match status" value="1"/>
</dbReference>
<evidence type="ECO:0008006" key="6">
    <source>
        <dbReference type="Google" id="ProtNLM"/>
    </source>
</evidence>
<dbReference type="InterPro" id="IPR029410">
    <property type="entry name" value="CAP_assoc"/>
</dbReference>
<dbReference type="Pfam" id="PF00188">
    <property type="entry name" value="CAP"/>
    <property type="match status" value="1"/>
</dbReference>
<dbReference type="InterPro" id="IPR012854">
    <property type="entry name" value="Cu_amine_oxidase-like_N"/>
</dbReference>
<keyword evidence="5" id="KW-1185">Reference proteome</keyword>
<dbReference type="CDD" id="cd05379">
    <property type="entry name" value="CAP_bacterial"/>
    <property type="match status" value="1"/>
</dbReference>
<reference evidence="4 5" key="1">
    <citation type="submission" date="2019-10" db="EMBL/GenBank/DDBJ databases">
        <title>Whole-genome sequence of the extremophile Heliorestis acidaminivorans DSM 24790.</title>
        <authorList>
            <person name="Kyndt J.A."/>
            <person name="Meyer T.E."/>
        </authorList>
    </citation>
    <scope>NUCLEOTIDE SEQUENCE [LARGE SCALE GENOMIC DNA]</scope>
    <source>
        <strain evidence="4 5">DSM 24790</strain>
    </source>
</reference>
<proteinExistence type="predicted"/>
<sequence length="502" mass="55948">MSWRKARQCFSTLLLMFLAFFLLTNFYDNQQGQGNAEAYGDYVLVQDVTVLAEGKEVIFARPLIIAQNRLLIPLRAVGEALGAQFEWHGASRTIEMIKGERHVLMWPSVTYVQVNGEAKTVQVPPLLHNGSTYVPLAFVSEVTGNQVEWVDASRTVLITGPEPTSPSPSLAGISAEARDGWVLWGLKIGDSAHKVVQTLGEPNRVDPGEYGYQWWVYNSNPERLIMVGVGDGQVRALFSPARDLAVGNIAVGTTYTELSRKVSIKRQVSFSIPGGHIRFNLTQEDVQTRPLLIDGDEAVIFYIDRHWNNRVSAIFLMDVQALFDSQRYGYEISTYNQSVFRNWSQGNRVTSSVAVAQAYERQVLDLTNMARSQFIEPTSILSRQRGVPAGSIILRWHEPMADLARAHSRDMAVHRFFSHTSPYTGALADRLKSSGVPYWHGGENLAMGQADAIDAHFGWMNSAGHRENLLSPTYNGLGVGVVYGQSDSGKNVRYFTQNFINQ</sequence>
<feature type="domain" description="CAP-associated" evidence="3">
    <location>
        <begin position="188"/>
        <end position="328"/>
    </location>
</feature>